<evidence type="ECO:0000313" key="1">
    <source>
        <dbReference type="EMBL" id="MQA54269.1"/>
    </source>
</evidence>
<evidence type="ECO:0000313" key="2">
    <source>
        <dbReference type="Proteomes" id="UP000486534"/>
    </source>
</evidence>
<organism evidence="1 2">
    <name type="scientific">Pseudomonas piscis</name>
    <dbReference type="NCBI Taxonomy" id="2614538"/>
    <lineage>
        <taxon>Bacteria</taxon>
        <taxon>Pseudomonadati</taxon>
        <taxon>Pseudomonadota</taxon>
        <taxon>Gammaproteobacteria</taxon>
        <taxon>Pseudomonadales</taxon>
        <taxon>Pseudomonadaceae</taxon>
        <taxon>Pseudomonas</taxon>
    </lineage>
</organism>
<dbReference type="EMBL" id="WHUV01000002">
    <property type="protein sequence ID" value="MQA54269.1"/>
    <property type="molecule type" value="Genomic_DNA"/>
</dbReference>
<dbReference type="Proteomes" id="UP000486534">
    <property type="component" value="Unassembled WGS sequence"/>
</dbReference>
<accession>A0A7X1U4L0</accession>
<sequence length="119" mass="12955">MSFDDASGENPMVVQFNSDIWVVEGLNATARQVLLRNARSDEVCSVCIDSVKAVDHHALIQSAVAKVAAKTVWRSLILVNGFTPEQIMDAQGRCTIIVRTLSGNFTVQEAANECDPSNF</sequence>
<comment type="caution">
    <text evidence="1">The sequence shown here is derived from an EMBL/GenBank/DDBJ whole genome shotgun (WGS) entry which is preliminary data.</text>
</comment>
<reference evidence="1 2" key="1">
    <citation type="submission" date="2019-10" db="EMBL/GenBank/DDBJ databases">
        <title>Pseudomonas dajingensis sp. nov., isolated from the profound head ulcers of farmed Murray cod (Maccullochella peelii peelii).</title>
        <authorList>
            <person name="Liu Y."/>
        </authorList>
    </citation>
    <scope>NUCLEOTIDE SEQUENCE [LARGE SCALE GENOMIC DNA]</scope>
    <source>
        <strain evidence="1 2">MC042</strain>
    </source>
</reference>
<dbReference type="RefSeq" id="WP_152897817.1">
    <property type="nucleotide sequence ID" value="NZ_WHUV01000002.1"/>
</dbReference>
<name>A0A7X1U4L0_9PSED</name>
<gene>
    <name evidence="1" type="ORF">GDH07_13215</name>
</gene>
<dbReference type="AlphaFoldDB" id="A0A7X1U4L0"/>
<proteinExistence type="predicted"/>
<protein>
    <submittedName>
        <fullName evidence="1">Uncharacterized protein</fullName>
    </submittedName>
</protein>